<dbReference type="AlphaFoldDB" id="A0A5M3W4X0"/>
<name>A0A5M3W4X0_9ACTN</name>
<comment type="caution">
    <text evidence="1">The sequence shown here is derived from an EMBL/GenBank/DDBJ whole genome shotgun (WGS) entry which is preliminary data.</text>
</comment>
<dbReference type="EMBL" id="BLAD01000051">
    <property type="protein sequence ID" value="GES01588.1"/>
    <property type="molecule type" value="Genomic_DNA"/>
</dbReference>
<dbReference type="Proteomes" id="UP000334990">
    <property type="component" value="Unassembled WGS sequence"/>
</dbReference>
<evidence type="ECO:0000313" key="2">
    <source>
        <dbReference type="Proteomes" id="UP000334990"/>
    </source>
</evidence>
<accession>A0A5M3W4X0</accession>
<proteinExistence type="predicted"/>
<reference evidence="1 2" key="1">
    <citation type="submission" date="2019-10" db="EMBL/GenBank/DDBJ databases">
        <title>Whole genome shotgun sequence of Acrocarpospora corrugata NBRC 13972.</title>
        <authorList>
            <person name="Ichikawa N."/>
            <person name="Kimura A."/>
            <person name="Kitahashi Y."/>
            <person name="Komaki H."/>
            <person name="Oguchi A."/>
        </authorList>
    </citation>
    <scope>NUCLEOTIDE SEQUENCE [LARGE SCALE GENOMIC DNA]</scope>
    <source>
        <strain evidence="1 2">NBRC 13972</strain>
    </source>
</reference>
<organism evidence="1 2">
    <name type="scientific">Acrocarpospora corrugata</name>
    <dbReference type="NCBI Taxonomy" id="35763"/>
    <lineage>
        <taxon>Bacteria</taxon>
        <taxon>Bacillati</taxon>
        <taxon>Actinomycetota</taxon>
        <taxon>Actinomycetes</taxon>
        <taxon>Streptosporangiales</taxon>
        <taxon>Streptosporangiaceae</taxon>
        <taxon>Acrocarpospora</taxon>
    </lineage>
</organism>
<keyword evidence="2" id="KW-1185">Reference proteome</keyword>
<sequence>MAEVAATLPTSFVLVKHEDGGSIIWQIHRHAPQLRDQDAVRIMGIFIITDPEGLFGRHFMSWFHAIDNEQLRTLTESDLQPAVAPAPE</sequence>
<gene>
    <name evidence="1" type="ORF">Acor_36520</name>
</gene>
<protein>
    <submittedName>
        <fullName evidence="1">Uncharacterized protein</fullName>
    </submittedName>
</protein>
<dbReference type="OrthoDB" id="5193769at2"/>
<dbReference type="RefSeq" id="WP_155337857.1">
    <property type="nucleotide sequence ID" value="NZ_BAAABN010000042.1"/>
</dbReference>
<evidence type="ECO:0000313" key="1">
    <source>
        <dbReference type="EMBL" id="GES01588.1"/>
    </source>
</evidence>